<gene>
    <name evidence="16" type="ORF">B4923_04275</name>
</gene>
<keyword evidence="9 12" id="KW-1133">Transmembrane helix</keyword>
<keyword evidence="7 12" id="KW-0812">Transmembrane</keyword>
<dbReference type="InterPro" id="IPR011055">
    <property type="entry name" value="Dup_hybrid_motif"/>
</dbReference>
<dbReference type="Pfam" id="PF02378">
    <property type="entry name" value="PTS_EIIC"/>
    <property type="match status" value="1"/>
</dbReference>
<feature type="domain" description="PTS EIIA type-1" evidence="13">
    <location>
        <begin position="495"/>
        <end position="599"/>
    </location>
</feature>
<comment type="subcellular location">
    <subcellularLocation>
        <location evidence="1">Cell membrane</location>
        <topology evidence="1">Multi-pass membrane protein</topology>
    </subcellularLocation>
</comment>
<dbReference type="GO" id="GO:0015771">
    <property type="term" value="P:trehalose transport"/>
    <property type="evidence" value="ECO:0007669"/>
    <property type="project" value="TreeGrafter"/>
</dbReference>
<evidence type="ECO:0000259" key="13">
    <source>
        <dbReference type="PROSITE" id="PS51093"/>
    </source>
</evidence>
<keyword evidence="4" id="KW-0762">Sugar transport</keyword>
<dbReference type="FunFam" id="3.30.1360.60:FF:000001">
    <property type="entry name" value="PTS system glucose-specific IIBC component PtsG"/>
    <property type="match status" value="1"/>
</dbReference>
<evidence type="ECO:0000256" key="7">
    <source>
        <dbReference type="ARBA" id="ARBA00022692"/>
    </source>
</evidence>
<feature type="transmembrane region" description="Helical" evidence="12">
    <location>
        <begin position="294"/>
        <end position="314"/>
    </location>
</feature>
<dbReference type="GO" id="GO:0016301">
    <property type="term" value="F:kinase activity"/>
    <property type="evidence" value="ECO:0007669"/>
    <property type="project" value="UniProtKB-KW"/>
</dbReference>
<dbReference type="PANTHER" id="PTHR30175">
    <property type="entry name" value="PHOSPHOTRANSFERASE SYSTEM TRANSPORT PROTEIN"/>
    <property type="match status" value="1"/>
</dbReference>
<evidence type="ECO:0000256" key="8">
    <source>
        <dbReference type="ARBA" id="ARBA00022777"/>
    </source>
</evidence>
<dbReference type="InterPro" id="IPR050558">
    <property type="entry name" value="PTS_Sugar-Specific_Components"/>
</dbReference>
<dbReference type="OrthoDB" id="92465at2"/>
<keyword evidence="6" id="KW-0598">Phosphotransferase system</keyword>
<dbReference type="Pfam" id="PF00367">
    <property type="entry name" value="PTS_EIIB"/>
    <property type="match status" value="1"/>
</dbReference>
<feature type="domain" description="PTS EIIB type-1" evidence="14">
    <location>
        <begin position="4"/>
        <end position="86"/>
    </location>
</feature>
<evidence type="ECO:0000256" key="2">
    <source>
        <dbReference type="ARBA" id="ARBA00022448"/>
    </source>
</evidence>
<feature type="transmembrane region" description="Helical" evidence="12">
    <location>
        <begin position="326"/>
        <end position="345"/>
    </location>
</feature>
<keyword evidence="17" id="KW-1185">Reference proteome</keyword>
<dbReference type="CDD" id="cd00210">
    <property type="entry name" value="PTS_IIA_glc"/>
    <property type="match status" value="1"/>
</dbReference>
<evidence type="ECO:0000256" key="5">
    <source>
        <dbReference type="ARBA" id="ARBA00022679"/>
    </source>
</evidence>
<dbReference type="InterPro" id="IPR036878">
    <property type="entry name" value="Glu_permease_IIB"/>
</dbReference>
<dbReference type="Gene3D" id="2.70.70.10">
    <property type="entry name" value="Glucose Permease (Domain IIA)"/>
    <property type="match status" value="1"/>
</dbReference>
<dbReference type="InterPro" id="IPR003352">
    <property type="entry name" value="PTS_EIIC"/>
</dbReference>
<dbReference type="CDD" id="cd00212">
    <property type="entry name" value="PTS_IIB_glc"/>
    <property type="match status" value="1"/>
</dbReference>
<feature type="transmembrane region" description="Helical" evidence="12">
    <location>
        <begin position="251"/>
        <end position="274"/>
    </location>
</feature>
<evidence type="ECO:0000259" key="15">
    <source>
        <dbReference type="PROSITE" id="PS51103"/>
    </source>
</evidence>
<dbReference type="SUPFAM" id="SSF55604">
    <property type="entry name" value="Glucose permease domain IIB"/>
    <property type="match status" value="1"/>
</dbReference>
<dbReference type="InterPro" id="IPR001996">
    <property type="entry name" value="PTS_IIB_1"/>
</dbReference>
<dbReference type="NCBIfam" id="NF007335">
    <property type="entry name" value="PRK09824.1"/>
    <property type="match status" value="1"/>
</dbReference>
<dbReference type="AlphaFoldDB" id="A0A2U1TXK7"/>
<evidence type="ECO:0000256" key="9">
    <source>
        <dbReference type="ARBA" id="ARBA00022989"/>
    </source>
</evidence>
<dbReference type="RefSeq" id="WP_109053137.1">
    <property type="nucleotide sequence ID" value="NZ_QDKJ01000003.1"/>
</dbReference>
<evidence type="ECO:0000256" key="6">
    <source>
        <dbReference type="ARBA" id="ARBA00022683"/>
    </source>
</evidence>
<dbReference type="Pfam" id="PF00358">
    <property type="entry name" value="PTS_EIIA_1"/>
    <property type="match status" value="1"/>
</dbReference>
<dbReference type="SUPFAM" id="SSF51261">
    <property type="entry name" value="Duplicated hybrid motif"/>
    <property type="match status" value="1"/>
</dbReference>
<dbReference type="InterPro" id="IPR018113">
    <property type="entry name" value="PTrfase_EIIB_Cys"/>
</dbReference>
<feature type="transmembrane region" description="Helical" evidence="12">
    <location>
        <begin position="357"/>
        <end position="377"/>
    </location>
</feature>
<dbReference type="GO" id="GO:0005886">
    <property type="term" value="C:plasma membrane"/>
    <property type="evidence" value="ECO:0007669"/>
    <property type="project" value="UniProtKB-SubCell"/>
</dbReference>
<dbReference type="EMBL" id="QDKJ01000003">
    <property type="protein sequence ID" value="PWC14135.1"/>
    <property type="molecule type" value="Genomic_DNA"/>
</dbReference>
<evidence type="ECO:0000256" key="10">
    <source>
        <dbReference type="ARBA" id="ARBA00023136"/>
    </source>
</evidence>
<dbReference type="NCBIfam" id="TIGR01995">
    <property type="entry name" value="PTS-II-ABC-beta"/>
    <property type="match status" value="1"/>
</dbReference>
<feature type="transmembrane region" description="Helical" evidence="12">
    <location>
        <begin position="384"/>
        <end position="403"/>
    </location>
</feature>
<dbReference type="PANTHER" id="PTHR30175:SF1">
    <property type="entry name" value="PTS SYSTEM ARBUTIN-, CELLOBIOSE-, AND SALICIN-SPECIFIC EIIBC COMPONENT-RELATED"/>
    <property type="match status" value="1"/>
</dbReference>
<evidence type="ECO:0000259" key="14">
    <source>
        <dbReference type="PROSITE" id="PS51098"/>
    </source>
</evidence>
<reference evidence="16 17" key="1">
    <citation type="submission" date="2018-04" db="EMBL/GenBank/DDBJ databases">
        <title>Brenneria corticis sp.nov.</title>
        <authorList>
            <person name="Li Y."/>
        </authorList>
    </citation>
    <scope>NUCLEOTIDE SEQUENCE [LARGE SCALE GENOMIC DNA]</scope>
    <source>
        <strain evidence="16 17">LMG 27715</strain>
    </source>
</reference>
<dbReference type="Proteomes" id="UP000245138">
    <property type="component" value="Unassembled WGS sequence"/>
</dbReference>
<dbReference type="GO" id="GO:0008982">
    <property type="term" value="F:protein-N(PI)-phosphohistidine-sugar phosphotransferase activity"/>
    <property type="evidence" value="ECO:0007669"/>
    <property type="project" value="InterPro"/>
</dbReference>
<dbReference type="FunFam" id="2.70.70.10:FF:000001">
    <property type="entry name" value="PTS system glucose-specific IIA component"/>
    <property type="match status" value="1"/>
</dbReference>
<dbReference type="NCBIfam" id="TIGR00830">
    <property type="entry name" value="PTBA"/>
    <property type="match status" value="1"/>
</dbReference>
<dbReference type="PROSITE" id="PS01035">
    <property type="entry name" value="PTS_EIIB_TYPE_1_CYS"/>
    <property type="match status" value="1"/>
</dbReference>
<keyword evidence="10 12" id="KW-0472">Membrane</keyword>
<feature type="active site" description="Phosphocysteine intermediate; for EIIB activity" evidence="11">
    <location>
        <position position="26"/>
    </location>
</feature>
<dbReference type="InterPro" id="IPR013013">
    <property type="entry name" value="PTS_EIIC_1"/>
</dbReference>
<keyword evidence="3" id="KW-1003">Cell membrane</keyword>
<evidence type="ECO:0000256" key="11">
    <source>
        <dbReference type="PROSITE-ProRule" id="PRU00421"/>
    </source>
</evidence>
<comment type="caution">
    <text evidence="16">The sequence shown here is derived from an EMBL/GenBank/DDBJ whole genome shotgun (WGS) entry which is preliminary data.</text>
</comment>
<feature type="domain" description="PTS EIIC type-1" evidence="15">
    <location>
        <begin position="104"/>
        <end position="465"/>
    </location>
</feature>
<name>A0A2U1TXK7_9GAMM</name>
<evidence type="ECO:0000256" key="12">
    <source>
        <dbReference type="SAM" id="Phobius"/>
    </source>
</evidence>
<protein>
    <submittedName>
        <fullName evidence="16">PTS beta-glucoside transporter subunit IIABC</fullName>
    </submittedName>
</protein>
<dbReference type="InterPro" id="IPR001127">
    <property type="entry name" value="PTS_EIIA_1_perm"/>
</dbReference>
<keyword evidence="8" id="KW-0418">Kinase</keyword>
<evidence type="ECO:0000256" key="4">
    <source>
        <dbReference type="ARBA" id="ARBA00022597"/>
    </source>
</evidence>
<dbReference type="PROSITE" id="PS51093">
    <property type="entry name" value="PTS_EIIA_TYPE_1"/>
    <property type="match status" value="1"/>
</dbReference>
<accession>A0A2U1TXK7</accession>
<evidence type="ECO:0000256" key="3">
    <source>
        <dbReference type="ARBA" id="ARBA00022475"/>
    </source>
</evidence>
<dbReference type="Gene3D" id="3.30.1360.60">
    <property type="entry name" value="Glucose permease domain IIB"/>
    <property type="match status" value="1"/>
</dbReference>
<dbReference type="PROSITE" id="PS00371">
    <property type="entry name" value="PTS_EIIA_TYPE_1_HIS"/>
    <property type="match status" value="1"/>
</dbReference>
<evidence type="ECO:0000256" key="1">
    <source>
        <dbReference type="ARBA" id="ARBA00004651"/>
    </source>
</evidence>
<dbReference type="InterPro" id="IPR011297">
    <property type="entry name" value="PTS_IIABC_b_glu"/>
</dbReference>
<dbReference type="GO" id="GO:0009401">
    <property type="term" value="P:phosphoenolpyruvate-dependent sugar phosphotransferase system"/>
    <property type="evidence" value="ECO:0007669"/>
    <property type="project" value="UniProtKB-KW"/>
</dbReference>
<dbReference type="PROSITE" id="PS51103">
    <property type="entry name" value="PTS_EIIC_TYPE_1"/>
    <property type="match status" value="1"/>
</dbReference>
<evidence type="ECO:0000313" key="16">
    <source>
        <dbReference type="EMBL" id="PWC14135.1"/>
    </source>
</evidence>
<feature type="transmembrane region" description="Helical" evidence="12">
    <location>
        <begin position="143"/>
        <end position="162"/>
    </location>
</feature>
<proteinExistence type="predicted"/>
<dbReference type="PROSITE" id="PS51098">
    <property type="entry name" value="PTS_EIIB_TYPE_1"/>
    <property type="match status" value="1"/>
</dbReference>
<keyword evidence="2" id="KW-0813">Transport</keyword>
<feature type="transmembrane region" description="Helical" evidence="12">
    <location>
        <begin position="174"/>
        <end position="194"/>
    </location>
</feature>
<keyword evidence="5" id="KW-0808">Transferase</keyword>
<feature type="transmembrane region" description="Helical" evidence="12">
    <location>
        <begin position="206"/>
        <end position="230"/>
    </location>
</feature>
<organism evidence="16 17">
    <name type="scientific">Brenneria roseae subsp. americana</name>
    <dbReference type="NCBI Taxonomy" id="1508507"/>
    <lineage>
        <taxon>Bacteria</taxon>
        <taxon>Pseudomonadati</taxon>
        <taxon>Pseudomonadota</taxon>
        <taxon>Gammaproteobacteria</taxon>
        <taxon>Enterobacterales</taxon>
        <taxon>Pectobacteriaceae</taxon>
        <taxon>Brenneria</taxon>
    </lineage>
</organism>
<feature type="transmembrane region" description="Helical" evidence="12">
    <location>
        <begin position="105"/>
        <end position="137"/>
    </location>
</feature>
<dbReference type="GO" id="GO:0090589">
    <property type="term" value="F:protein-phosphocysteine-trehalose phosphotransferase system transporter activity"/>
    <property type="evidence" value="ECO:0007669"/>
    <property type="project" value="TreeGrafter"/>
</dbReference>
<feature type="transmembrane region" description="Helical" evidence="12">
    <location>
        <begin position="428"/>
        <end position="451"/>
    </location>
</feature>
<evidence type="ECO:0000313" key="17">
    <source>
        <dbReference type="Proteomes" id="UP000245138"/>
    </source>
</evidence>
<sequence>MKYKTLASEILEGVGGRDNVNSVIHCATRLRFKLKNNKKADAVALKNNPGVIMVVESGGQFQVVVGNHVSEVYQDLLDVSGIGEGEANTPGDGEKENIFSRLIDIIAGIFTPLMGVMAASGILKGFLALSLACGWMVESSGTYKLLFSTSDALFYFFPIILGYTAGKKFGGNPFVTMAIGGALVHPTMIAEFNAMSAADYQPLHFLGIPITFINYASSVIPIIFAAWVSCKLEKPLNAFLHANIRNFLTPALCLLITVPLTFLAIGPVTTWLSYQLAHGYQLIYGANQTIAGGFMGGLWQIFVMFGLHWGFVPLMINNLSALGHDTLIAVLTPAVLAQAGAALGVSLRTKDAKLKGIAGSAFPAGIFGITEPAIYGVNLPLRRPFIFGCIGGALGGAIAGYFGTTQYSFGLPSIFAFTQIIPPTGMDITVWGGIIGSAVSFVFSAVASYLFGIKKEPVAAPSVEAVREERAAPVRQQSIGSPIEGATHPLEQVSDQTFASGLMGKGVAIKPQSGRVVSPVNGVVASLFKTNHAIGLESDQGAEILIHIGIDTVKLNGQYFTAHVKTGDVVKQGDLLVEFDYQAIEAAGYDTITPVIITNSDDYIDVLPVAGDSVAEQSPLLTLII</sequence>